<dbReference type="InterPro" id="IPR009350">
    <property type="entry name" value="Phage_tail_T"/>
</dbReference>
<organism evidence="2 3">
    <name type="scientific">Serratia liquefaciens</name>
    <dbReference type="NCBI Taxonomy" id="614"/>
    <lineage>
        <taxon>Bacteria</taxon>
        <taxon>Pseudomonadati</taxon>
        <taxon>Pseudomonadota</taxon>
        <taxon>Gammaproteobacteria</taxon>
        <taxon>Enterobacterales</taxon>
        <taxon>Yersiniaceae</taxon>
        <taxon>Serratia</taxon>
    </lineage>
</organism>
<dbReference type="AlphaFoldDB" id="A0A515CSN0"/>
<evidence type="ECO:0000313" key="3">
    <source>
        <dbReference type="Proteomes" id="UP000317572"/>
    </source>
</evidence>
<name>A0A515CSN0_SERLI</name>
<accession>A0A515CSN0</accession>
<dbReference type="NCBIfam" id="TIGR01715">
    <property type="entry name" value="phage_lam_T"/>
    <property type="match status" value="1"/>
</dbReference>
<dbReference type="Proteomes" id="UP000317572">
    <property type="component" value="Chromosome"/>
</dbReference>
<protein>
    <submittedName>
        <fullName evidence="2">Phage tail assembly protein T</fullName>
    </submittedName>
</protein>
<dbReference type="EMBL" id="CP033893">
    <property type="protein sequence ID" value="QDL31184.1"/>
    <property type="molecule type" value="Genomic_DNA"/>
</dbReference>
<evidence type="ECO:0000259" key="1">
    <source>
        <dbReference type="Pfam" id="PF06223"/>
    </source>
</evidence>
<dbReference type="Pfam" id="PF06223">
    <property type="entry name" value="Phage_tail_T"/>
    <property type="match status" value="1"/>
</dbReference>
<proteinExistence type="predicted"/>
<sequence length="103" mass="11589">MCLAREFKRPDWRRMLSEISATELGEWAGYYRENRFSDALLDAEFSSLKATMVALFTSGDEEIYPGDFSILTTPEPETEQTDDELMLIGEGIFGGVRYGGADC</sequence>
<reference evidence="2 3" key="1">
    <citation type="submission" date="2018-11" db="EMBL/GenBank/DDBJ databases">
        <title>The first complete genome of Serratia liquefaciens isolated from metalophyte plant revel distinctness adaptive mechanisms in an extreme habitat.</title>
        <authorList>
            <person name="Caneschi W.L."/>
            <person name="Sanchez A.B."/>
            <person name="Felestrino E.B."/>
            <person name="Assis R.A.B."/>
            <person name="Lemes C.G.C."/>
            <person name="Cordeiro I.F."/>
            <person name="Fonseca N.P."/>
            <person name="Villa M."/>
            <person name="Vieira I.T."/>
            <person name="Moraes L.A."/>
            <person name="Kamino L.H.Y."/>
            <person name="do Carmo F."/>
            <person name="Garcia C.M."/>
            <person name="Almeida N.F."/>
            <person name="Silva R.S."/>
            <person name="Ferro J.A."/>
            <person name="Ferro M.I.T."/>
            <person name="Varani A.M."/>
            <person name="Ferreira R.M."/>
            <person name="dos Santos V.L."/>
            <person name="Silva U.C."/>
            <person name="Setubal J.C."/>
            <person name="Moreira L.M."/>
        </authorList>
    </citation>
    <scope>NUCLEOTIDE SEQUENCE [LARGE SCALE GENOMIC DNA]</scope>
    <source>
        <strain evidence="2 3">FG3</strain>
    </source>
</reference>
<gene>
    <name evidence="2" type="ORF">EGO53_05020</name>
</gene>
<evidence type="ECO:0000313" key="2">
    <source>
        <dbReference type="EMBL" id="QDL31184.1"/>
    </source>
</evidence>
<dbReference type="RefSeq" id="WP_142814815.1">
    <property type="nucleotide sequence ID" value="NZ_CP033893.1"/>
</dbReference>
<feature type="domain" description="Minor tail T" evidence="1">
    <location>
        <begin position="20"/>
        <end position="96"/>
    </location>
</feature>